<evidence type="ECO:0000313" key="2">
    <source>
        <dbReference type="EMBL" id="CAB4875154.1"/>
    </source>
</evidence>
<dbReference type="InterPro" id="IPR051321">
    <property type="entry name" value="PHA/PHB_synthase"/>
</dbReference>
<dbReference type="SUPFAM" id="SSF53474">
    <property type="entry name" value="alpha/beta-Hydrolases"/>
    <property type="match status" value="1"/>
</dbReference>
<dbReference type="PANTHER" id="PTHR36837">
    <property type="entry name" value="POLY(3-HYDROXYALKANOATE) POLYMERASE SUBUNIT PHAC"/>
    <property type="match status" value="1"/>
</dbReference>
<sequence length="375" mass="40420">MRLPPTPTELSAAAANAFDRVTRGGVADLRLMPRAVVDEGPQRTVYRYHPTAKVRDDLPPVLLIPPLAAPALCFDLRRGCSIIEHELSIGRRVYMLDYGSIAFSDRDLGLEHWFEEVIPEAIKTVAHDSLAPEIDAWGWCLGGIMTMLAVADRPELPVRSIALVASPFDFTQVPLIAPLRPLANAGGGAGAMAIFKILGGAPAPLVKRAYQLAGFDKYVTKPVAIIQNLDDREFLAQIEAVDRFMDSMLAYPGRTFGQLYHRFFRTNDLASGFLDVNGRRINLSDVRQPVLSIAGSGDGIAPAGSVHHIGDLLPSAASVTIDTAPGGHLGVLTGRSARTTTWAKVDKFFEDPLAGAKAKQAPKGRSKKKAARKAA</sequence>
<dbReference type="PANTHER" id="PTHR36837:SF2">
    <property type="entry name" value="POLY(3-HYDROXYALKANOATE) POLYMERASE SUBUNIT PHAC"/>
    <property type="match status" value="1"/>
</dbReference>
<dbReference type="AlphaFoldDB" id="A0A6J7E2U7"/>
<name>A0A6J7E2U7_9ZZZZ</name>
<organism evidence="2">
    <name type="scientific">freshwater metagenome</name>
    <dbReference type="NCBI Taxonomy" id="449393"/>
    <lineage>
        <taxon>unclassified sequences</taxon>
        <taxon>metagenomes</taxon>
        <taxon>ecological metagenomes</taxon>
    </lineage>
</organism>
<gene>
    <name evidence="2" type="ORF">UFOPK3444_00972</name>
</gene>
<dbReference type="InterPro" id="IPR029058">
    <property type="entry name" value="AB_hydrolase_fold"/>
</dbReference>
<dbReference type="Gene3D" id="3.40.50.1820">
    <property type="entry name" value="alpha/beta hydrolase"/>
    <property type="match status" value="1"/>
</dbReference>
<feature type="region of interest" description="Disordered" evidence="1">
    <location>
        <begin position="355"/>
        <end position="375"/>
    </location>
</feature>
<dbReference type="EMBL" id="CAFBLU010000013">
    <property type="protein sequence ID" value="CAB4875154.1"/>
    <property type="molecule type" value="Genomic_DNA"/>
</dbReference>
<reference evidence="2" key="1">
    <citation type="submission" date="2020-05" db="EMBL/GenBank/DDBJ databases">
        <authorList>
            <person name="Chiriac C."/>
            <person name="Salcher M."/>
            <person name="Ghai R."/>
            <person name="Kavagutti S V."/>
        </authorList>
    </citation>
    <scope>NUCLEOTIDE SEQUENCE</scope>
</reference>
<protein>
    <submittedName>
        <fullName evidence="2">Unannotated protein</fullName>
    </submittedName>
</protein>
<evidence type="ECO:0000256" key="1">
    <source>
        <dbReference type="SAM" id="MobiDB-lite"/>
    </source>
</evidence>
<accession>A0A6J7E2U7</accession>
<feature type="compositionally biased region" description="Basic residues" evidence="1">
    <location>
        <begin position="360"/>
        <end position="375"/>
    </location>
</feature>
<proteinExistence type="predicted"/>